<protein>
    <submittedName>
        <fullName evidence="2">Uncharacterized protein</fullName>
    </submittedName>
</protein>
<evidence type="ECO:0000313" key="2">
    <source>
        <dbReference type="EMBL" id="KAF2206236.1"/>
    </source>
</evidence>
<keyword evidence="3" id="KW-1185">Reference proteome</keyword>
<feature type="region of interest" description="Disordered" evidence="1">
    <location>
        <begin position="58"/>
        <end position="98"/>
    </location>
</feature>
<dbReference type="Proteomes" id="UP000799539">
    <property type="component" value="Unassembled WGS sequence"/>
</dbReference>
<name>A0A6A6EXV7_9PEZI</name>
<sequence>VLHRRRQQPLVQGRCPVRHHDRFCCFLDRTPSARAEQQGRTVQLPQVVEASQLCSPPLPPPCTVQQPRPSLDTRPQLHSRYPKTYSRRRRTSPHQSPVSLTLCHDHITTSKLRTNFQHGRRWKRSCLAFSTLEPNSDLRLNAICPRHASHVLDHLFVDKSLLLLLSVQEKQRSLLFLPS</sequence>
<dbReference type="AlphaFoldDB" id="A0A6A6EXV7"/>
<dbReference type="EMBL" id="ML992731">
    <property type="protein sequence ID" value="KAF2206236.1"/>
    <property type="molecule type" value="Genomic_DNA"/>
</dbReference>
<evidence type="ECO:0000256" key="1">
    <source>
        <dbReference type="SAM" id="MobiDB-lite"/>
    </source>
</evidence>
<gene>
    <name evidence="2" type="ORF">CERZMDRAFT_108110</name>
</gene>
<organism evidence="2 3">
    <name type="scientific">Cercospora zeae-maydis SCOH1-5</name>
    <dbReference type="NCBI Taxonomy" id="717836"/>
    <lineage>
        <taxon>Eukaryota</taxon>
        <taxon>Fungi</taxon>
        <taxon>Dikarya</taxon>
        <taxon>Ascomycota</taxon>
        <taxon>Pezizomycotina</taxon>
        <taxon>Dothideomycetes</taxon>
        <taxon>Dothideomycetidae</taxon>
        <taxon>Mycosphaerellales</taxon>
        <taxon>Mycosphaerellaceae</taxon>
        <taxon>Cercospora</taxon>
    </lineage>
</organism>
<reference evidence="2" key="1">
    <citation type="journal article" date="2020" name="Stud. Mycol.">
        <title>101 Dothideomycetes genomes: a test case for predicting lifestyles and emergence of pathogens.</title>
        <authorList>
            <person name="Haridas S."/>
            <person name="Albert R."/>
            <person name="Binder M."/>
            <person name="Bloem J."/>
            <person name="Labutti K."/>
            <person name="Salamov A."/>
            <person name="Andreopoulos B."/>
            <person name="Baker S."/>
            <person name="Barry K."/>
            <person name="Bills G."/>
            <person name="Bluhm B."/>
            <person name="Cannon C."/>
            <person name="Castanera R."/>
            <person name="Culley D."/>
            <person name="Daum C."/>
            <person name="Ezra D."/>
            <person name="Gonzalez J."/>
            <person name="Henrissat B."/>
            <person name="Kuo A."/>
            <person name="Liang C."/>
            <person name="Lipzen A."/>
            <person name="Lutzoni F."/>
            <person name="Magnuson J."/>
            <person name="Mondo S."/>
            <person name="Nolan M."/>
            <person name="Ohm R."/>
            <person name="Pangilinan J."/>
            <person name="Park H.-J."/>
            <person name="Ramirez L."/>
            <person name="Alfaro M."/>
            <person name="Sun H."/>
            <person name="Tritt A."/>
            <person name="Yoshinaga Y."/>
            <person name="Zwiers L.-H."/>
            <person name="Turgeon B."/>
            <person name="Goodwin S."/>
            <person name="Spatafora J."/>
            <person name="Crous P."/>
            <person name="Grigoriev I."/>
        </authorList>
    </citation>
    <scope>NUCLEOTIDE SEQUENCE</scope>
    <source>
        <strain evidence="2">SCOH1-5</strain>
    </source>
</reference>
<evidence type="ECO:0000313" key="3">
    <source>
        <dbReference type="Proteomes" id="UP000799539"/>
    </source>
</evidence>
<proteinExistence type="predicted"/>
<accession>A0A6A6EXV7</accession>
<feature type="non-terminal residue" evidence="2">
    <location>
        <position position="1"/>
    </location>
</feature>